<dbReference type="PROSITE" id="PS50088">
    <property type="entry name" value="ANK_REPEAT"/>
    <property type="match status" value="2"/>
</dbReference>
<evidence type="ECO:0000256" key="2">
    <source>
        <dbReference type="ARBA" id="ARBA00023043"/>
    </source>
</evidence>
<reference evidence="4 5" key="1">
    <citation type="submission" date="2015-01" db="EMBL/GenBank/DDBJ databases">
        <title>The Genome Sequence of Rhinocladiella mackenzie CBS 650.93.</title>
        <authorList>
            <consortium name="The Broad Institute Genomics Platform"/>
            <person name="Cuomo C."/>
            <person name="de Hoog S."/>
            <person name="Gorbushina A."/>
            <person name="Stielow B."/>
            <person name="Teixiera M."/>
            <person name="Abouelleil A."/>
            <person name="Chapman S.B."/>
            <person name="Priest M."/>
            <person name="Young S.K."/>
            <person name="Wortman J."/>
            <person name="Nusbaum C."/>
            <person name="Birren B."/>
        </authorList>
    </citation>
    <scope>NUCLEOTIDE SEQUENCE [LARGE SCALE GENOMIC DNA]</scope>
    <source>
        <strain evidence="4 5">CBS 650.93</strain>
    </source>
</reference>
<dbReference type="RefSeq" id="XP_013270349.1">
    <property type="nucleotide sequence ID" value="XM_013414895.1"/>
</dbReference>
<dbReference type="SMART" id="SM00248">
    <property type="entry name" value="ANK"/>
    <property type="match status" value="3"/>
</dbReference>
<keyword evidence="1" id="KW-0677">Repeat</keyword>
<evidence type="ECO:0000256" key="3">
    <source>
        <dbReference type="PROSITE-ProRule" id="PRU00023"/>
    </source>
</evidence>
<evidence type="ECO:0000313" key="5">
    <source>
        <dbReference type="Proteomes" id="UP000053617"/>
    </source>
</evidence>
<dbReference type="InterPro" id="IPR002110">
    <property type="entry name" value="Ankyrin_rpt"/>
</dbReference>
<name>A0A0D2GYB5_9EURO</name>
<accession>A0A0D2GYB5</accession>
<evidence type="ECO:0008006" key="6">
    <source>
        <dbReference type="Google" id="ProtNLM"/>
    </source>
</evidence>
<keyword evidence="2 3" id="KW-0040">ANK repeat</keyword>
<dbReference type="PANTHER" id="PTHR24189:SF50">
    <property type="entry name" value="ANKYRIN REPEAT AND SOCS BOX PROTEIN 2"/>
    <property type="match status" value="1"/>
</dbReference>
<proteinExistence type="predicted"/>
<organism evidence="4 5">
    <name type="scientific">Rhinocladiella mackenziei CBS 650.93</name>
    <dbReference type="NCBI Taxonomy" id="1442369"/>
    <lineage>
        <taxon>Eukaryota</taxon>
        <taxon>Fungi</taxon>
        <taxon>Dikarya</taxon>
        <taxon>Ascomycota</taxon>
        <taxon>Pezizomycotina</taxon>
        <taxon>Eurotiomycetes</taxon>
        <taxon>Chaetothyriomycetidae</taxon>
        <taxon>Chaetothyriales</taxon>
        <taxon>Herpotrichiellaceae</taxon>
        <taxon>Rhinocladiella</taxon>
    </lineage>
</organism>
<dbReference type="PROSITE" id="PS50297">
    <property type="entry name" value="ANK_REP_REGION"/>
    <property type="match status" value="1"/>
</dbReference>
<dbReference type="Gene3D" id="1.25.40.20">
    <property type="entry name" value="Ankyrin repeat-containing domain"/>
    <property type="match status" value="2"/>
</dbReference>
<dbReference type="VEuPathDB" id="FungiDB:Z518_06765"/>
<dbReference type="InterPro" id="IPR050745">
    <property type="entry name" value="Multifunctional_regulatory"/>
</dbReference>
<evidence type="ECO:0000256" key="1">
    <source>
        <dbReference type="ARBA" id="ARBA00022737"/>
    </source>
</evidence>
<dbReference type="AlphaFoldDB" id="A0A0D2GYB5"/>
<keyword evidence="5" id="KW-1185">Reference proteome</keyword>
<dbReference type="EMBL" id="KN847479">
    <property type="protein sequence ID" value="KIX03213.1"/>
    <property type="molecule type" value="Genomic_DNA"/>
</dbReference>
<dbReference type="PANTHER" id="PTHR24189">
    <property type="entry name" value="MYOTROPHIN"/>
    <property type="match status" value="1"/>
</dbReference>
<dbReference type="GeneID" id="25294836"/>
<sequence>MVCLLLERGASPNISRQLLIENGVDVNVEDSYGQTPLHWAARHNSTTTMHILAERKANLNVADHRGKTILMGAIESLSGETVQLLLRLGVDVNAEARHNVTVLHWLSLLGYESAVQKWLESGANIHAETQRCEADEDEIDIEDEEGSVAFDELDGFYAASSVNKMLALTLGVMLRMVLDAA</sequence>
<dbReference type="InterPro" id="IPR036770">
    <property type="entry name" value="Ankyrin_rpt-contain_sf"/>
</dbReference>
<dbReference type="OrthoDB" id="426293at2759"/>
<dbReference type="PRINTS" id="PR01415">
    <property type="entry name" value="ANKYRIN"/>
</dbReference>
<protein>
    <recommendedName>
        <fullName evidence="6">Ankyrin</fullName>
    </recommendedName>
</protein>
<feature type="repeat" description="ANK" evidence="3">
    <location>
        <begin position="32"/>
        <end position="64"/>
    </location>
</feature>
<dbReference type="STRING" id="1442369.A0A0D2GYB5"/>
<feature type="repeat" description="ANK" evidence="3">
    <location>
        <begin position="65"/>
        <end position="97"/>
    </location>
</feature>
<evidence type="ECO:0000313" key="4">
    <source>
        <dbReference type="EMBL" id="KIX03213.1"/>
    </source>
</evidence>
<gene>
    <name evidence="4" type="ORF">Z518_06765</name>
</gene>
<dbReference type="Proteomes" id="UP000053617">
    <property type="component" value="Unassembled WGS sequence"/>
</dbReference>
<dbReference type="Pfam" id="PF12796">
    <property type="entry name" value="Ank_2"/>
    <property type="match status" value="1"/>
</dbReference>
<dbReference type="HOGENOM" id="CLU_1489781_0_0_1"/>
<dbReference type="SUPFAM" id="SSF48403">
    <property type="entry name" value="Ankyrin repeat"/>
    <property type="match status" value="1"/>
</dbReference>